<name>A0A8X8XSM1_SALSN</name>
<proteinExistence type="predicted"/>
<gene>
    <name evidence="2" type="ORF">SASPL_121537</name>
</gene>
<accession>A0A8X8XSM1</accession>
<keyword evidence="3" id="KW-1185">Reference proteome</keyword>
<sequence length="94" mass="9987">MRSSAKGESSGQGRKGSEGAAAAEEEEGGLLEGRRWLMVARMVESWRMRWSGTGEGRGSGLDGGGEVVEGEDVGGDHGEEEEKVQPHRQSHGFS</sequence>
<feature type="region of interest" description="Disordered" evidence="1">
    <location>
        <begin position="1"/>
        <end position="34"/>
    </location>
</feature>
<feature type="region of interest" description="Disordered" evidence="1">
    <location>
        <begin position="48"/>
        <end position="94"/>
    </location>
</feature>
<reference evidence="2" key="1">
    <citation type="submission" date="2018-01" db="EMBL/GenBank/DDBJ databases">
        <authorList>
            <person name="Mao J.F."/>
        </authorList>
    </citation>
    <scope>NUCLEOTIDE SEQUENCE</scope>
    <source>
        <strain evidence="2">Huo1</strain>
        <tissue evidence="2">Leaf</tissue>
    </source>
</reference>
<feature type="compositionally biased region" description="Polar residues" evidence="1">
    <location>
        <begin position="1"/>
        <end position="12"/>
    </location>
</feature>
<dbReference type="Proteomes" id="UP000298416">
    <property type="component" value="Unassembled WGS sequence"/>
</dbReference>
<dbReference type="EMBL" id="PNBA02000007">
    <property type="protein sequence ID" value="KAG6419320.1"/>
    <property type="molecule type" value="Genomic_DNA"/>
</dbReference>
<dbReference type="AlphaFoldDB" id="A0A8X8XSM1"/>
<evidence type="ECO:0000313" key="3">
    <source>
        <dbReference type="Proteomes" id="UP000298416"/>
    </source>
</evidence>
<protein>
    <submittedName>
        <fullName evidence="2">Uncharacterized protein</fullName>
    </submittedName>
</protein>
<organism evidence="2">
    <name type="scientific">Salvia splendens</name>
    <name type="common">Scarlet sage</name>
    <dbReference type="NCBI Taxonomy" id="180675"/>
    <lineage>
        <taxon>Eukaryota</taxon>
        <taxon>Viridiplantae</taxon>
        <taxon>Streptophyta</taxon>
        <taxon>Embryophyta</taxon>
        <taxon>Tracheophyta</taxon>
        <taxon>Spermatophyta</taxon>
        <taxon>Magnoliopsida</taxon>
        <taxon>eudicotyledons</taxon>
        <taxon>Gunneridae</taxon>
        <taxon>Pentapetalae</taxon>
        <taxon>asterids</taxon>
        <taxon>lamiids</taxon>
        <taxon>Lamiales</taxon>
        <taxon>Lamiaceae</taxon>
        <taxon>Nepetoideae</taxon>
        <taxon>Mentheae</taxon>
        <taxon>Salviinae</taxon>
        <taxon>Salvia</taxon>
        <taxon>Salvia subgen. Calosphace</taxon>
        <taxon>core Calosphace</taxon>
    </lineage>
</organism>
<reference evidence="2" key="2">
    <citation type="submission" date="2020-08" db="EMBL/GenBank/DDBJ databases">
        <title>Plant Genome Project.</title>
        <authorList>
            <person name="Zhang R.-G."/>
        </authorList>
    </citation>
    <scope>NUCLEOTIDE SEQUENCE</scope>
    <source>
        <strain evidence="2">Huo1</strain>
        <tissue evidence="2">Leaf</tissue>
    </source>
</reference>
<feature type="compositionally biased region" description="Gly residues" evidence="1">
    <location>
        <begin position="53"/>
        <end position="67"/>
    </location>
</feature>
<comment type="caution">
    <text evidence="2">The sequence shown here is derived from an EMBL/GenBank/DDBJ whole genome shotgun (WGS) entry which is preliminary data.</text>
</comment>
<evidence type="ECO:0000256" key="1">
    <source>
        <dbReference type="SAM" id="MobiDB-lite"/>
    </source>
</evidence>
<feature type="compositionally biased region" description="Acidic residues" evidence="1">
    <location>
        <begin position="68"/>
        <end position="82"/>
    </location>
</feature>
<evidence type="ECO:0000313" key="2">
    <source>
        <dbReference type="EMBL" id="KAG6419320.1"/>
    </source>
</evidence>